<dbReference type="PANTHER" id="PTHR11814">
    <property type="entry name" value="SULFATE TRANSPORTER"/>
    <property type="match status" value="1"/>
</dbReference>
<keyword evidence="2 5" id="KW-0812">Transmembrane</keyword>
<dbReference type="GO" id="GO:0016020">
    <property type="term" value="C:membrane"/>
    <property type="evidence" value="ECO:0007669"/>
    <property type="project" value="UniProtKB-SubCell"/>
</dbReference>
<evidence type="ECO:0000256" key="1">
    <source>
        <dbReference type="ARBA" id="ARBA00004141"/>
    </source>
</evidence>
<accession>A0A1I8AR24</accession>
<evidence type="ECO:0000313" key="7">
    <source>
        <dbReference type="Proteomes" id="UP000095287"/>
    </source>
</evidence>
<comment type="subcellular location">
    <subcellularLocation>
        <location evidence="1">Membrane</location>
        <topology evidence="1">Multi-pass membrane protein</topology>
    </subcellularLocation>
</comment>
<keyword evidence="7" id="KW-1185">Reference proteome</keyword>
<evidence type="ECO:0000259" key="6">
    <source>
        <dbReference type="Pfam" id="PF00916"/>
    </source>
</evidence>
<dbReference type="AlphaFoldDB" id="A0A1I8AR24"/>
<proteinExistence type="predicted"/>
<dbReference type="InterPro" id="IPR011547">
    <property type="entry name" value="SLC26A/SulP_dom"/>
</dbReference>
<name>A0A1I8AR24_9BILA</name>
<feature type="domain" description="SLC26A/SulP transporter" evidence="6">
    <location>
        <begin position="63"/>
        <end position="99"/>
    </location>
</feature>
<evidence type="ECO:0000256" key="5">
    <source>
        <dbReference type="SAM" id="Phobius"/>
    </source>
</evidence>
<evidence type="ECO:0000256" key="2">
    <source>
        <dbReference type="ARBA" id="ARBA00022692"/>
    </source>
</evidence>
<evidence type="ECO:0000256" key="4">
    <source>
        <dbReference type="ARBA" id="ARBA00023136"/>
    </source>
</evidence>
<protein>
    <submittedName>
        <fullName evidence="8">Sulfate_transp domain-containing protein</fullName>
    </submittedName>
</protein>
<organism evidence="7 8">
    <name type="scientific">Steinernema glaseri</name>
    <dbReference type="NCBI Taxonomy" id="37863"/>
    <lineage>
        <taxon>Eukaryota</taxon>
        <taxon>Metazoa</taxon>
        <taxon>Ecdysozoa</taxon>
        <taxon>Nematoda</taxon>
        <taxon>Chromadorea</taxon>
        <taxon>Rhabditida</taxon>
        <taxon>Tylenchina</taxon>
        <taxon>Panagrolaimomorpha</taxon>
        <taxon>Strongyloidoidea</taxon>
        <taxon>Steinernematidae</taxon>
        <taxon>Steinernema</taxon>
    </lineage>
</organism>
<dbReference type="WBParaSite" id="L893_g8183.t1">
    <property type="protein sequence ID" value="L893_g8183.t1"/>
    <property type="gene ID" value="L893_g8183"/>
</dbReference>
<sequence>MKQQDSHVQAEFDEVFNHNKPGKGLRNAIHRVLPSCNQRQLLNWSFEFFPIIKWLKEYKLFFLMSDIIAGLTVAILNVPQAMAYASLANVPPVIGLYTS</sequence>
<dbReference type="InterPro" id="IPR001902">
    <property type="entry name" value="SLC26A/SulP_fam"/>
</dbReference>
<evidence type="ECO:0000313" key="8">
    <source>
        <dbReference type="WBParaSite" id="L893_g8183.t1"/>
    </source>
</evidence>
<keyword evidence="3 5" id="KW-1133">Transmembrane helix</keyword>
<feature type="transmembrane region" description="Helical" evidence="5">
    <location>
        <begin position="60"/>
        <end position="78"/>
    </location>
</feature>
<evidence type="ECO:0000256" key="3">
    <source>
        <dbReference type="ARBA" id="ARBA00022989"/>
    </source>
</evidence>
<reference evidence="8" key="1">
    <citation type="submission" date="2016-11" db="UniProtKB">
        <authorList>
            <consortium name="WormBaseParasite"/>
        </authorList>
    </citation>
    <scope>IDENTIFICATION</scope>
</reference>
<keyword evidence="4 5" id="KW-0472">Membrane</keyword>
<dbReference type="Proteomes" id="UP000095287">
    <property type="component" value="Unplaced"/>
</dbReference>
<dbReference type="GO" id="GO:0055085">
    <property type="term" value="P:transmembrane transport"/>
    <property type="evidence" value="ECO:0007669"/>
    <property type="project" value="InterPro"/>
</dbReference>
<dbReference type="Pfam" id="PF00916">
    <property type="entry name" value="Sulfate_transp"/>
    <property type="match status" value="1"/>
</dbReference>